<feature type="region of interest" description="Disordered" evidence="1">
    <location>
        <begin position="467"/>
        <end position="545"/>
    </location>
</feature>
<reference evidence="2 3" key="1">
    <citation type="submission" date="2024-01" db="EMBL/GenBank/DDBJ databases">
        <title>Comparative genomics of Cryptococcus and Kwoniella reveals pathogenesis evolution and contrasting modes of karyotype evolution via chromosome fusion or intercentromeric recombination.</title>
        <authorList>
            <person name="Coelho M.A."/>
            <person name="David-Palma M."/>
            <person name="Shea T."/>
            <person name="Bowers K."/>
            <person name="McGinley-Smith S."/>
            <person name="Mohammad A.W."/>
            <person name="Gnirke A."/>
            <person name="Yurkov A.M."/>
            <person name="Nowrousian M."/>
            <person name="Sun S."/>
            <person name="Cuomo C.A."/>
            <person name="Heitman J."/>
        </authorList>
    </citation>
    <scope>NUCLEOTIDE SEQUENCE [LARGE SCALE GENOMIC DNA]</scope>
    <source>
        <strain evidence="2 3">PYCC6329</strain>
    </source>
</reference>
<feature type="region of interest" description="Disordered" evidence="1">
    <location>
        <begin position="357"/>
        <end position="435"/>
    </location>
</feature>
<dbReference type="GeneID" id="91107386"/>
<organism evidence="2 3">
    <name type="scientific">Kwoniella europaea PYCC6329</name>
    <dbReference type="NCBI Taxonomy" id="1423913"/>
    <lineage>
        <taxon>Eukaryota</taxon>
        <taxon>Fungi</taxon>
        <taxon>Dikarya</taxon>
        <taxon>Basidiomycota</taxon>
        <taxon>Agaricomycotina</taxon>
        <taxon>Tremellomycetes</taxon>
        <taxon>Tremellales</taxon>
        <taxon>Cryptococcaceae</taxon>
        <taxon>Kwoniella</taxon>
    </lineage>
</organism>
<sequence>MSSKVYSTQIILCDDAGHEIIVRQKEPLEAHSHETANTTRQQLVDFWASGQPNREDEDEIMQYPTSHTVHEVTMKGTNPTTDDLVGTRSELLDVTRIYYMTDQGGYHLSSCSGYDCIGHPDQATAQTQGHPEGVYCNSNIGSKWYDLPADPLIEKFSGSPLYDLMSKIERSPRDKTSPRGTDQIPVENRIEYSSIIIRPDLTSDYIPFYPYSVLSRYHLPSCTDSLCPGSADPTNASRKGIEGMSRCRPDLKYHFDHGISPTEDANVTQDTETSLSELKEKLKRMAISDEDGTLILPEYPIDQNRQPLERSIRLDGPRQGLSFGDRMNENSYTIPSPSHHRGGQQWYLADFVDDDEQIPSSPVAHESIRREVCPQETDRTDRRGSYSRAKFKDTSRAISRSVPRTPTSGLRSDQDDLFTTSPFERESNSNSKSYNYTVQNSGHAYINPADYISDTKNVDASAVPRIRRSGDSLPSSPSSLEHSVGTSGAQAQSESTPDTHYSPEMGSGRGKSTYTKSRGRGGISESPRLSRGLRRVKKKERIGLR</sequence>
<proteinExistence type="predicted"/>
<dbReference type="AlphaFoldDB" id="A0AAX4KX20"/>
<protein>
    <submittedName>
        <fullName evidence="2">Uncharacterized protein</fullName>
    </submittedName>
</protein>
<feature type="compositionally biased region" description="Polar residues" evidence="1">
    <location>
        <begin position="484"/>
        <end position="499"/>
    </location>
</feature>
<dbReference type="KEGG" id="ker:91107386"/>
<feature type="compositionally biased region" description="Polar residues" evidence="1">
    <location>
        <begin position="396"/>
        <end position="435"/>
    </location>
</feature>
<evidence type="ECO:0000256" key="1">
    <source>
        <dbReference type="SAM" id="MobiDB-lite"/>
    </source>
</evidence>
<feature type="compositionally biased region" description="Basic and acidic residues" evidence="1">
    <location>
        <begin position="366"/>
        <end position="395"/>
    </location>
</feature>
<evidence type="ECO:0000313" key="3">
    <source>
        <dbReference type="Proteomes" id="UP001358614"/>
    </source>
</evidence>
<dbReference type="Proteomes" id="UP001358614">
    <property type="component" value="Chromosome 3"/>
</dbReference>
<dbReference type="EMBL" id="CP144091">
    <property type="protein sequence ID" value="WWD10449.1"/>
    <property type="molecule type" value="Genomic_DNA"/>
</dbReference>
<feature type="compositionally biased region" description="Basic residues" evidence="1">
    <location>
        <begin position="531"/>
        <end position="545"/>
    </location>
</feature>
<accession>A0AAX4KX20</accession>
<keyword evidence="3" id="KW-1185">Reference proteome</keyword>
<feature type="region of interest" description="Disordered" evidence="1">
    <location>
        <begin position="314"/>
        <end position="342"/>
    </location>
</feature>
<name>A0AAX4KX20_9TREE</name>
<gene>
    <name evidence="2" type="ORF">V865_008585</name>
</gene>
<dbReference type="RefSeq" id="XP_066088416.1">
    <property type="nucleotide sequence ID" value="XM_066232319.1"/>
</dbReference>
<evidence type="ECO:0000313" key="2">
    <source>
        <dbReference type="EMBL" id="WWD10449.1"/>
    </source>
</evidence>